<reference evidence="1 2" key="1">
    <citation type="journal article" date="2013" name="Stand. Genomic Sci.">
        <title>Genomic Encyclopedia of Type Strains, Phase I: The one thousand microbial genomes (KMG-I) project.</title>
        <authorList>
            <person name="Kyrpides N.C."/>
            <person name="Woyke T."/>
            <person name="Eisen J.A."/>
            <person name="Garrity G."/>
            <person name="Lilburn T.G."/>
            <person name="Beck B.J."/>
            <person name="Whitman W.B."/>
            <person name="Hugenholtz P."/>
            <person name="Klenk H.P."/>
        </authorList>
    </citation>
    <scope>NUCLEOTIDE SEQUENCE [LARGE SCALE GENOMIC DNA]</scope>
    <source>
        <strain evidence="1 2">DSM 45044</strain>
    </source>
</reference>
<dbReference type="InterPro" id="IPR005624">
    <property type="entry name" value="PduO/GlcC-like"/>
</dbReference>
<dbReference type="Gene3D" id="3.30.450.150">
    <property type="entry name" value="Haem-degrading domain"/>
    <property type="match status" value="1"/>
</dbReference>
<dbReference type="PANTHER" id="PTHR34309">
    <property type="entry name" value="SLR1406 PROTEIN"/>
    <property type="match status" value="1"/>
</dbReference>
<dbReference type="EMBL" id="VLLL01000013">
    <property type="protein sequence ID" value="TWJ06335.1"/>
    <property type="molecule type" value="Genomic_DNA"/>
</dbReference>
<dbReference type="InterPro" id="IPR052517">
    <property type="entry name" value="GlcG_carb_metab_protein"/>
</dbReference>
<dbReference type="SUPFAM" id="SSF143744">
    <property type="entry name" value="GlcG-like"/>
    <property type="match status" value="1"/>
</dbReference>
<dbReference type="OrthoDB" id="4485197at2"/>
<proteinExistence type="predicted"/>
<evidence type="ECO:0000313" key="2">
    <source>
        <dbReference type="Proteomes" id="UP000321617"/>
    </source>
</evidence>
<protein>
    <submittedName>
        <fullName evidence="1">Uncharacterized protein GlcG (DUF336 family)</fullName>
    </submittedName>
</protein>
<gene>
    <name evidence="1" type="ORF">LX16_5299</name>
</gene>
<organism evidence="1 2">
    <name type="scientific">Stackebrandtia albiflava</name>
    <dbReference type="NCBI Taxonomy" id="406432"/>
    <lineage>
        <taxon>Bacteria</taxon>
        <taxon>Bacillati</taxon>
        <taxon>Actinomycetota</taxon>
        <taxon>Actinomycetes</taxon>
        <taxon>Glycomycetales</taxon>
        <taxon>Glycomycetaceae</taxon>
        <taxon>Stackebrandtia</taxon>
    </lineage>
</organism>
<comment type="caution">
    <text evidence="1">The sequence shown here is derived from an EMBL/GenBank/DDBJ whole genome shotgun (WGS) entry which is preliminary data.</text>
</comment>
<accession>A0A562UL45</accession>
<dbReference type="InterPro" id="IPR038084">
    <property type="entry name" value="PduO/GlcC-like_sf"/>
</dbReference>
<sequence>MNLHRNTVRITTGAIAGLAIVGGVLATATYAEPSSPETSSPRVTTVTAVEDDDVATGRTLPSDAVSAVLAAAQDAADERGVRVTVAVVDRAGNTIGLLKDEGAGPQTAQSAIDKAFTAVSFGQATGDLGKAASGNKPNIGDIPGTLFLPGGVPVTFEDAPIAGVGVGGAPDGAIDEEIASAAIAALG</sequence>
<dbReference type="PANTHER" id="PTHR34309:SF1">
    <property type="entry name" value="PROTEIN GLCG"/>
    <property type="match status" value="1"/>
</dbReference>
<dbReference type="AlphaFoldDB" id="A0A562UL45"/>
<name>A0A562UL45_9ACTN</name>
<keyword evidence="2" id="KW-1185">Reference proteome</keyword>
<dbReference type="Proteomes" id="UP000321617">
    <property type="component" value="Unassembled WGS sequence"/>
</dbReference>
<dbReference type="RefSeq" id="WP_147144641.1">
    <property type="nucleotide sequence ID" value="NZ_BAABIJ010000008.1"/>
</dbReference>
<dbReference type="Pfam" id="PF03928">
    <property type="entry name" value="HbpS-like"/>
    <property type="match status" value="1"/>
</dbReference>
<evidence type="ECO:0000313" key="1">
    <source>
        <dbReference type="EMBL" id="TWJ06335.1"/>
    </source>
</evidence>